<protein>
    <submittedName>
        <fullName evidence="1">Uncharacterized protein</fullName>
    </submittedName>
</protein>
<organism evidence="1">
    <name type="scientific">Cacopsylla melanoneura</name>
    <dbReference type="NCBI Taxonomy" id="428564"/>
    <lineage>
        <taxon>Eukaryota</taxon>
        <taxon>Metazoa</taxon>
        <taxon>Ecdysozoa</taxon>
        <taxon>Arthropoda</taxon>
        <taxon>Hexapoda</taxon>
        <taxon>Insecta</taxon>
        <taxon>Pterygota</taxon>
        <taxon>Neoptera</taxon>
        <taxon>Paraneoptera</taxon>
        <taxon>Hemiptera</taxon>
        <taxon>Sternorrhyncha</taxon>
        <taxon>Psylloidea</taxon>
        <taxon>Psyllidae</taxon>
        <taxon>Psyllinae</taxon>
        <taxon>Cacopsylla</taxon>
    </lineage>
</organism>
<name>A0A8D8QD60_9HEMI</name>
<reference evidence="1" key="1">
    <citation type="submission" date="2021-05" db="EMBL/GenBank/DDBJ databases">
        <authorList>
            <person name="Alioto T."/>
            <person name="Alioto T."/>
            <person name="Gomez Garrido J."/>
        </authorList>
    </citation>
    <scope>NUCLEOTIDE SEQUENCE</scope>
</reference>
<dbReference type="AlphaFoldDB" id="A0A8D8QD60"/>
<sequence length="112" mass="12622">MSRNLPICPRSRISFHHSVIICRRPAYHSIAPSRFRSCHSSFMNALCSARRAGVHHSLAFRRFASHSRRFLSSAASSVALTGCRLFASLPNVLSFCFLSRASLSDLISRVWR</sequence>
<dbReference type="EMBL" id="HBUF01070660">
    <property type="protein sequence ID" value="CAG6629407.1"/>
    <property type="molecule type" value="Transcribed_RNA"/>
</dbReference>
<accession>A0A8D8QD60</accession>
<proteinExistence type="predicted"/>
<evidence type="ECO:0000313" key="1">
    <source>
        <dbReference type="EMBL" id="CAG6629407.1"/>
    </source>
</evidence>